<keyword evidence="8" id="KW-1185">Reference proteome</keyword>
<evidence type="ECO:0000259" key="6">
    <source>
        <dbReference type="PROSITE" id="PS51858"/>
    </source>
</evidence>
<dbReference type="Proteomes" id="UP000095023">
    <property type="component" value="Unassembled WGS sequence"/>
</dbReference>
<dbReference type="PANTHER" id="PTHR12378">
    <property type="entry name" value="DESUMOYLATING ISOPEPTIDASE"/>
    <property type="match status" value="1"/>
</dbReference>
<comment type="similarity">
    <text evidence="1">Belongs to the DeSI family.</text>
</comment>
<keyword evidence="3" id="KW-0378">Hydrolase</keyword>
<accession>A0A1E4TE58</accession>
<dbReference type="PROSITE" id="PS51352">
    <property type="entry name" value="THIOREDOXIN_2"/>
    <property type="match status" value="1"/>
</dbReference>
<dbReference type="PANTHER" id="PTHR12378:SF7">
    <property type="entry name" value="DESUMOYLATING ISOPEPTIDASE 1"/>
    <property type="match status" value="1"/>
</dbReference>
<dbReference type="PROSITE" id="PS51396">
    <property type="entry name" value="PUL"/>
    <property type="match status" value="1"/>
</dbReference>
<dbReference type="InterPro" id="IPR013766">
    <property type="entry name" value="Thioredoxin_domain"/>
</dbReference>
<dbReference type="CDD" id="cd02947">
    <property type="entry name" value="TRX_family"/>
    <property type="match status" value="1"/>
</dbReference>
<dbReference type="EMBL" id="KV453842">
    <property type="protein sequence ID" value="ODV90041.1"/>
    <property type="molecule type" value="Genomic_DNA"/>
</dbReference>
<dbReference type="PROSITE" id="PS00194">
    <property type="entry name" value="THIOREDOXIN_1"/>
    <property type="match status" value="1"/>
</dbReference>
<feature type="domain" description="Thioredoxin" evidence="4">
    <location>
        <begin position="160"/>
        <end position="286"/>
    </location>
</feature>
<dbReference type="SUPFAM" id="SSF52833">
    <property type="entry name" value="Thioredoxin-like"/>
    <property type="match status" value="1"/>
</dbReference>
<dbReference type="InterPro" id="IPR008580">
    <property type="entry name" value="PPPDE_dom"/>
</dbReference>
<dbReference type="SMART" id="SM01179">
    <property type="entry name" value="DUF862"/>
    <property type="match status" value="1"/>
</dbReference>
<dbReference type="Gene3D" id="3.90.1720.30">
    <property type="entry name" value="PPPDE domains"/>
    <property type="match status" value="1"/>
</dbReference>
<keyword evidence="2" id="KW-0645">Protease</keyword>
<sequence>MKVKLYVYDLSRGLAKQLSQSLIGKQIDGIWHTSVVVHGSEIFFGQGIQQCSPGMTHHGKPVQIIDMGDTELPHELFIEYLDSLRSEYSPDSYDLFKHNCNHFSQDILQFLVGKDIPSFIKDLPEEVLNTPFGQSLRPMIEQSIRPIVTAPVPAESSRPANAQLPAQQFDVNRNNIDNISSEVETVLTETALNQILTKHTATIVFFTSATCGPCRALYPKYDDLSLKYSGSVKFVKVDIGQAQPLGQKFRITATPTFVTFIERSQLDTWKGANPQELDSKIKLLISAAFPPHPHTSLTLTHLLRLSTQPILYRNIPPLQKVREKVSSIIQSNSPLFSLINFIEEKNSNALLNTTVPQLSLAAQASVQLMADNPPVNIFVVIDIWRMACIDKAVASWVLEDKKINLLGTAMDKCLAVGSSAFQFTLVTLQLLCNLFSSPAVLNRLENDESVNSRILDLITEGLLSDRSNVKLAASSVCANVASLIQTVREQRNAEILRPISAALIPPIVEGLANENGSSQIVDRLVRALTFLVYRVPKDSDIVSIVEVLEVKNTVSSIADKLCNIEVRKELTEILLANISI</sequence>
<feature type="domain" description="PPPDE" evidence="6">
    <location>
        <begin position="1"/>
        <end position="141"/>
    </location>
</feature>
<dbReference type="InterPro" id="IPR017937">
    <property type="entry name" value="Thioredoxin_CS"/>
</dbReference>
<proteinExistence type="inferred from homology"/>
<dbReference type="Pfam" id="PF05903">
    <property type="entry name" value="Peptidase_C97"/>
    <property type="match status" value="1"/>
</dbReference>
<dbReference type="Gene3D" id="3.40.30.10">
    <property type="entry name" value="Glutaredoxin"/>
    <property type="match status" value="1"/>
</dbReference>
<evidence type="ECO:0000256" key="3">
    <source>
        <dbReference type="ARBA" id="ARBA00022801"/>
    </source>
</evidence>
<evidence type="ECO:0000313" key="7">
    <source>
        <dbReference type="EMBL" id="ODV90041.1"/>
    </source>
</evidence>
<gene>
    <name evidence="7" type="ORF">CANCADRAFT_99920</name>
</gene>
<dbReference type="PROSITE" id="PS51858">
    <property type="entry name" value="PPPDE"/>
    <property type="match status" value="1"/>
</dbReference>
<evidence type="ECO:0000259" key="5">
    <source>
        <dbReference type="PROSITE" id="PS51396"/>
    </source>
</evidence>
<evidence type="ECO:0000256" key="2">
    <source>
        <dbReference type="ARBA" id="ARBA00022670"/>
    </source>
</evidence>
<evidence type="ECO:0000259" key="4">
    <source>
        <dbReference type="PROSITE" id="PS51352"/>
    </source>
</evidence>
<name>A0A1E4TE58_9ASCO</name>
<dbReference type="GO" id="GO:0008233">
    <property type="term" value="F:peptidase activity"/>
    <property type="evidence" value="ECO:0007669"/>
    <property type="project" value="UniProtKB-KW"/>
</dbReference>
<reference evidence="8" key="1">
    <citation type="submission" date="2016-02" db="EMBL/GenBank/DDBJ databases">
        <title>Comparative genomics of biotechnologically important yeasts.</title>
        <authorList>
            <consortium name="DOE Joint Genome Institute"/>
            <person name="Riley R."/>
            <person name="Haridas S."/>
            <person name="Wolfe K.H."/>
            <person name="Lopes M.R."/>
            <person name="Hittinger C.T."/>
            <person name="Goker M."/>
            <person name="Salamov A."/>
            <person name="Wisecaver J."/>
            <person name="Long T.M."/>
            <person name="Aerts A.L."/>
            <person name="Barry K."/>
            <person name="Choi C."/>
            <person name="Clum A."/>
            <person name="Coughlan A.Y."/>
            <person name="Deshpande S."/>
            <person name="Douglass A.P."/>
            <person name="Hanson S.J."/>
            <person name="Klenk H.-P."/>
            <person name="Labutti K."/>
            <person name="Lapidus A."/>
            <person name="Lindquist E."/>
            <person name="Lipzen A."/>
            <person name="Meier-Kolthoff J.P."/>
            <person name="Ohm R.A."/>
            <person name="Otillar R.P."/>
            <person name="Pangilinan J."/>
            <person name="Peng Y."/>
            <person name="Rokas A."/>
            <person name="Rosa C.A."/>
            <person name="Scheuner C."/>
            <person name="Sibirny A.A."/>
            <person name="Slot J.C."/>
            <person name="Stielow J.B."/>
            <person name="Sun H."/>
            <person name="Kurtzman C.P."/>
            <person name="Blackwell M."/>
            <person name="Jeffries T.W."/>
            <person name="Grigoriev I.V."/>
        </authorList>
    </citation>
    <scope>NUCLEOTIDE SEQUENCE [LARGE SCALE GENOMIC DNA]</scope>
    <source>
        <strain evidence="8">NRRL Y-17796</strain>
    </source>
</reference>
<protein>
    <recommendedName>
        <fullName evidence="9">PPPDE domain-containing protein</fullName>
    </recommendedName>
</protein>
<dbReference type="InterPro" id="IPR036249">
    <property type="entry name" value="Thioredoxin-like_sf"/>
</dbReference>
<dbReference type="Gene3D" id="1.25.10.10">
    <property type="entry name" value="Leucine-rich Repeat Variant"/>
    <property type="match status" value="1"/>
</dbReference>
<dbReference type="GO" id="GO:0070646">
    <property type="term" value="P:protein modification by small protein removal"/>
    <property type="evidence" value="ECO:0007669"/>
    <property type="project" value="TreeGrafter"/>
</dbReference>
<dbReference type="Pfam" id="PF08324">
    <property type="entry name" value="PUL"/>
    <property type="match status" value="1"/>
</dbReference>
<evidence type="ECO:0000313" key="8">
    <source>
        <dbReference type="Proteomes" id="UP000095023"/>
    </source>
</evidence>
<dbReference type="InterPro" id="IPR011989">
    <property type="entry name" value="ARM-like"/>
</dbReference>
<dbReference type="InterPro" id="IPR013535">
    <property type="entry name" value="PUL_dom"/>
</dbReference>
<dbReference type="InterPro" id="IPR042266">
    <property type="entry name" value="PPPDE_sf"/>
</dbReference>
<dbReference type="AlphaFoldDB" id="A0A1E4TE58"/>
<organism evidence="7 8">
    <name type="scientific">Tortispora caseinolytica NRRL Y-17796</name>
    <dbReference type="NCBI Taxonomy" id="767744"/>
    <lineage>
        <taxon>Eukaryota</taxon>
        <taxon>Fungi</taxon>
        <taxon>Dikarya</taxon>
        <taxon>Ascomycota</taxon>
        <taxon>Saccharomycotina</taxon>
        <taxon>Trigonopsidomycetes</taxon>
        <taxon>Trigonopsidales</taxon>
        <taxon>Trigonopsidaceae</taxon>
        <taxon>Tortispora</taxon>
    </lineage>
</organism>
<feature type="domain" description="PUL" evidence="5">
    <location>
        <begin position="287"/>
        <end position="577"/>
    </location>
</feature>
<dbReference type="GO" id="GO:0006508">
    <property type="term" value="P:proteolysis"/>
    <property type="evidence" value="ECO:0007669"/>
    <property type="project" value="UniProtKB-KW"/>
</dbReference>
<dbReference type="OrthoDB" id="21221at2759"/>
<dbReference type="Pfam" id="PF00085">
    <property type="entry name" value="Thioredoxin"/>
    <property type="match status" value="1"/>
</dbReference>
<evidence type="ECO:0008006" key="9">
    <source>
        <dbReference type="Google" id="ProtNLM"/>
    </source>
</evidence>
<evidence type="ECO:0000256" key="1">
    <source>
        <dbReference type="ARBA" id="ARBA00008140"/>
    </source>
</evidence>